<proteinExistence type="predicted"/>
<sequence length="75" mass="9087">MMDMLKWMSIKQRIYFNTLKIESGESPEYLNNRMKMKEEAVRLNLRSQKNYLLPQYKSDIGQNSLFYKGLNIYLQ</sequence>
<reference evidence="1 2" key="1">
    <citation type="submission" date="2015-04" db="EMBL/GenBank/DDBJ databases">
        <authorList>
            <person name="Syromyatnikov M.Y."/>
            <person name="Popov V.N."/>
        </authorList>
    </citation>
    <scope>NUCLEOTIDE SEQUENCE [LARGE SCALE GENOMIC DNA]</scope>
</reference>
<dbReference type="AlphaFoldDB" id="A0A1J1HRE7"/>
<dbReference type="OrthoDB" id="8053926at2759"/>
<keyword evidence="2" id="KW-1185">Reference proteome</keyword>
<dbReference type="EMBL" id="CVRI01000020">
    <property type="protein sequence ID" value="CRK90597.1"/>
    <property type="molecule type" value="Genomic_DNA"/>
</dbReference>
<dbReference type="Proteomes" id="UP000183832">
    <property type="component" value="Unassembled WGS sequence"/>
</dbReference>
<organism evidence="1 2">
    <name type="scientific">Clunio marinus</name>
    <dbReference type="NCBI Taxonomy" id="568069"/>
    <lineage>
        <taxon>Eukaryota</taxon>
        <taxon>Metazoa</taxon>
        <taxon>Ecdysozoa</taxon>
        <taxon>Arthropoda</taxon>
        <taxon>Hexapoda</taxon>
        <taxon>Insecta</taxon>
        <taxon>Pterygota</taxon>
        <taxon>Neoptera</taxon>
        <taxon>Endopterygota</taxon>
        <taxon>Diptera</taxon>
        <taxon>Nematocera</taxon>
        <taxon>Chironomoidea</taxon>
        <taxon>Chironomidae</taxon>
        <taxon>Clunio</taxon>
    </lineage>
</organism>
<gene>
    <name evidence="1" type="ORF">CLUMA_CG004299</name>
</gene>
<name>A0A1J1HRE7_9DIPT</name>
<accession>A0A1J1HRE7</accession>
<evidence type="ECO:0000313" key="2">
    <source>
        <dbReference type="Proteomes" id="UP000183832"/>
    </source>
</evidence>
<protein>
    <submittedName>
        <fullName evidence="1">CLUMA_CG004299, isoform A</fullName>
    </submittedName>
</protein>
<evidence type="ECO:0000313" key="1">
    <source>
        <dbReference type="EMBL" id="CRK90597.1"/>
    </source>
</evidence>